<dbReference type="GO" id="GO:0005886">
    <property type="term" value="C:plasma membrane"/>
    <property type="evidence" value="ECO:0007669"/>
    <property type="project" value="UniProtKB-SubCell"/>
</dbReference>
<proteinExistence type="inferred from homology"/>
<comment type="function">
    <text evidence="1">Could be involved in insertion of integral membrane proteins into the membrane.</text>
</comment>
<evidence type="ECO:0000313" key="3">
    <source>
        <dbReference type="Proteomes" id="UP000468388"/>
    </source>
</evidence>
<dbReference type="NCBIfam" id="TIGR00278">
    <property type="entry name" value="membrane protein insertion efficiency factor YidD"/>
    <property type="match status" value="1"/>
</dbReference>
<dbReference type="InterPro" id="IPR002696">
    <property type="entry name" value="Membr_insert_effic_factor_YidD"/>
</dbReference>
<dbReference type="SMART" id="SM01234">
    <property type="entry name" value="Haemolytic"/>
    <property type="match status" value="1"/>
</dbReference>
<keyword evidence="3" id="KW-1185">Reference proteome</keyword>
<dbReference type="PANTHER" id="PTHR33383">
    <property type="entry name" value="MEMBRANE PROTEIN INSERTION EFFICIENCY FACTOR-RELATED"/>
    <property type="match status" value="1"/>
</dbReference>
<dbReference type="AlphaFoldDB" id="A0A6N8JIJ0"/>
<protein>
    <recommendedName>
        <fullName evidence="1">Putative membrane protein insertion efficiency factor</fullName>
    </recommendedName>
</protein>
<dbReference type="Proteomes" id="UP000468388">
    <property type="component" value="Unassembled WGS sequence"/>
</dbReference>
<dbReference type="Pfam" id="PF01809">
    <property type="entry name" value="YidD"/>
    <property type="match status" value="1"/>
</dbReference>
<name>A0A6N8JIJ0_9BACT</name>
<evidence type="ECO:0000313" key="2">
    <source>
        <dbReference type="EMBL" id="MVT44088.1"/>
    </source>
</evidence>
<evidence type="ECO:0000256" key="1">
    <source>
        <dbReference type="HAMAP-Rule" id="MF_00386"/>
    </source>
</evidence>
<organism evidence="2 3">
    <name type="scientific">Chitinophaga oryziterrae</name>
    <dbReference type="NCBI Taxonomy" id="1031224"/>
    <lineage>
        <taxon>Bacteria</taxon>
        <taxon>Pseudomonadati</taxon>
        <taxon>Bacteroidota</taxon>
        <taxon>Chitinophagia</taxon>
        <taxon>Chitinophagales</taxon>
        <taxon>Chitinophagaceae</taxon>
        <taxon>Chitinophaga</taxon>
    </lineage>
</organism>
<accession>A0A6N8JIJ0</accession>
<dbReference type="HAMAP" id="MF_00386">
    <property type="entry name" value="UPF0161_YidD"/>
    <property type="match status" value="1"/>
</dbReference>
<dbReference type="EMBL" id="WRXO01000010">
    <property type="protein sequence ID" value="MVT44088.1"/>
    <property type="molecule type" value="Genomic_DNA"/>
</dbReference>
<comment type="caution">
    <text evidence="2">The sequence shown here is derived from an EMBL/GenBank/DDBJ whole genome shotgun (WGS) entry which is preliminary data.</text>
</comment>
<sequence>MMKIFSYPFIFLIRIYQWFISPLLGNKCRYTPTCSQYGIEALKKHGIFKGGYLTLKRFLSCHPWGGHGHDPVP</sequence>
<reference evidence="2 3" key="1">
    <citation type="submission" date="2019-12" db="EMBL/GenBank/DDBJ databases">
        <title>The draft genomic sequence of strain Chitinophaga oryziterrae JCM 16595.</title>
        <authorList>
            <person name="Zhang X."/>
        </authorList>
    </citation>
    <scope>NUCLEOTIDE SEQUENCE [LARGE SCALE GENOMIC DNA]</scope>
    <source>
        <strain evidence="2 3">JCM 16595</strain>
    </source>
</reference>
<keyword evidence="1" id="KW-0472">Membrane</keyword>
<gene>
    <name evidence="2" type="primary">yidD</name>
    <name evidence="2" type="ORF">GO495_26070</name>
</gene>
<dbReference type="PANTHER" id="PTHR33383:SF1">
    <property type="entry name" value="MEMBRANE PROTEIN INSERTION EFFICIENCY FACTOR-RELATED"/>
    <property type="match status" value="1"/>
</dbReference>
<comment type="subcellular location">
    <subcellularLocation>
        <location evidence="1">Cell membrane</location>
        <topology evidence="1">Peripheral membrane protein</topology>
        <orientation evidence="1">Cytoplasmic side</orientation>
    </subcellularLocation>
</comment>
<comment type="similarity">
    <text evidence="1">Belongs to the UPF0161 family.</text>
</comment>
<keyword evidence="1" id="KW-1003">Cell membrane</keyword>